<dbReference type="Pfam" id="PF00078">
    <property type="entry name" value="RVT_1"/>
    <property type="match status" value="1"/>
</dbReference>
<protein>
    <submittedName>
        <fullName evidence="2">Replication protein A 70 kDa dna-binding subunit</fullName>
    </submittedName>
</protein>
<keyword evidence="3" id="KW-1185">Reference proteome</keyword>
<organism evidence="2 3">
    <name type="scientific">Trifolium medium</name>
    <dbReference type="NCBI Taxonomy" id="97028"/>
    <lineage>
        <taxon>Eukaryota</taxon>
        <taxon>Viridiplantae</taxon>
        <taxon>Streptophyta</taxon>
        <taxon>Embryophyta</taxon>
        <taxon>Tracheophyta</taxon>
        <taxon>Spermatophyta</taxon>
        <taxon>Magnoliopsida</taxon>
        <taxon>eudicotyledons</taxon>
        <taxon>Gunneridae</taxon>
        <taxon>Pentapetalae</taxon>
        <taxon>rosids</taxon>
        <taxon>fabids</taxon>
        <taxon>Fabales</taxon>
        <taxon>Fabaceae</taxon>
        <taxon>Papilionoideae</taxon>
        <taxon>50 kb inversion clade</taxon>
        <taxon>NPAAA clade</taxon>
        <taxon>Hologalegina</taxon>
        <taxon>IRL clade</taxon>
        <taxon>Trifolieae</taxon>
        <taxon>Trifolium</taxon>
    </lineage>
</organism>
<comment type="caution">
    <text evidence="2">The sequence shown here is derived from an EMBL/GenBank/DDBJ whole genome shotgun (WGS) entry which is preliminary data.</text>
</comment>
<dbReference type="AlphaFoldDB" id="A0A392S5X7"/>
<name>A0A392S5X7_9FABA</name>
<dbReference type="InterPro" id="IPR052343">
    <property type="entry name" value="Retrotransposon-Effector_Assoc"/>
</dbReference>
<dbReference type="PANTHER" id="PTHR46890">
    <property type="entry name" value="NON-LTR RETROLELEMENT REVERSE TRANSCRIPTASE-LIKE PROTEIN-RELATED"/>
    <property type="match status" value="1"/>
</dbReference>
<sequence>SWLDSGTFPPDLNSTNIALIPKGDNQVSMKDWRPIALCNVLYKVVAKVLANRLKEILDKCISDNQSAFVPGRSILDNAMAAIEIVHFMKSKTRGKQGEVALKLDISKAYD</sequence>
<dbReference type="GO" id="GO:0003677">
    <property type="term" value="F:DNA binding"/>
    <property type="evidence" value="ECO:0007669"/>
    <property type="project" value="UniProtKB-KW"/>
</dbReference>
<feature type="non-terminal residue" evidence="2">
    <location>
        <position position="1"/>
    </location>
</feature>
<dbReference type="SUPFAM" id="SSF56672">
    <property type="entry name" value="DNA/RNA polymerases"/>
    <property type="match status" value="1"/>
</dbReference>
<dbReference type="PROSITE" id="PS50878">
    <property type="entry name" value="RT_POL"/>
    <property type="match status" value="1"/>
</dbReference>
<dbReference type="Proteomes" id="UP000265520">
    <property type="component" value="Unassembled WGS sequence"/>
</dbReference>
<reference evidence="2 3" key="1">
    <citation type="journal article" date="2018" name="Front. Plant Sci.">
        <title>Red Clover (Trifolium pratense) and Zigzag Clover (T. medium) - A Picture of Genomic Similarities and Differences.</title>
        <authorList>
            <person name="Dluhosova J."/>
            <person name="Istvanek J."/>
            <person name="Nedelnik J."/>
            <person name="Repkova J."/>
        </authorList>
    </citation>
    <scope>NUCLEOTIDE SEQUENCE [LARGE SCALE GENOMIC DNA]</scope>
    <source>
        <strain evidence="3">cv. 10/8</strain>
        <tissue evidence="2">Leaf</tissue>
    </source>
</reference>
<evidence type="ECO:0000313" key="2">
    <source>
        <dbReference type="EMBL" id="MCI44353.1"/>
    </source>
</evidence>
<accession>A0A392S5X7</accession>
<dbReference type="InterPro" id="IPR043502">
    <property type="entry name" value="DNA/RNA_pol_sf"/>
</dbReference>
<dbReference type="PANTHER" id="PTHR46890:SF48">
    <property type="entry name" value="RNA-DIRECTED DNA POLYMERASE"/>
    <property type="match status" value="1"/>
</dbReference>
<evidence type="ECO:0000259" key="1">
    <source>
        <dbReference type="PROSITE" id="PS50878"/>
    </source>
</evidence>
<dbReference type="CDD" id="cd01650">
    <property type="entry name" value="RT_nLTR_like"/>
    <property type="match status" value="1"/>
</dbReference>
<keyword evidence="2" id="KW-0238">DNA-binding</keyword>
<feature type="domain" description="Reverse transcriptase" evidence="1">
    <location>
        <begin position="1"/>
        <end position="110"/>
    </location>
</feature>
<dbReference type="EMBL" id="LXQA010329405">
    <property type="protein sequence ID" value="MCI44353.1"/>
    <property type="molecule type" value="Genomic_DNA"/>
</dbReference>
<dbReference type="InterPro" id="IPR000477">
    <property type="entry name" value="RT_dom"/>
</dbReference>
<proteinExistence type="predicted"/>
<evidence type="ECO:0000313" key="3">
    <source>
        <dbReference type="Proteomes" id="UP000265520"/>
    </source>
</evidence>
<feature type="non-terminal residue" evidence="2">
    <location>
        <position position="110"/>
    </location>
</feature>